<keyword evidence="9 13" id="KW-0238">DNA-binding</keyword>
<keyword evidence="4 13" id="KW-0479">Metal-binding</keyword>
<dbReference type="GO" id="GO:0008821">
    <property type="term" value="F:crossover junction DNA endonuclease activity"/>
    <property type="evidence" value="ECO:0007669"/>
    <property type="project" value="UniProtKB-UniRule"/>
</dbReference>
<dbReference type="InterPro" id="IPR012337">
    <property type="entry name" value="RNaseH-like_sf"/>
</dbReference>
<dbReference type="GO" id="GO:0005737">
    <property type="term" value="C:cytoplasm"/>
    <property type="evidence" value="ECO:0007669"/>
    <property type="project" value="UniProtKB-SubCell"/>
</dbReference>
<comment type="subunit">
    <text evidence="13">Homodimer which binds Holliday junction (HJ) DNA. The HJ becomes 2-fold symmetrical on binding to RuvC with unstacked arms; it has a different conformation from HJ DNA in complex with RuvA. In the full resolvosome a probable DNA-RuvA(4)-RuvB(12)-RuvC(2) complex forms which resolves the HJ.</text>
</comment>
<evidence type="ECO:0000256" key="8">
    <source>
        <dbReference type="ARBA" id="ARBA00022842"/>
    </source>
</evidence>
<comment type="cofactor">
    <cofactor evidence="13">
        <name>Mg(2+)</name>
        <dbReference type="ChEBI" id="CHEBI:18420"/>
    </cofactor>
    <text evidence="13">Binds 2 Mg(2+) ion per subunit.</text>
</comment>
<evidence type="ECO:0000256" key="13">
    <source>
        <dbReference type="HAMAP-Rule" id="MF_00034"/>
    </source>
</evidence>
<keyword evidence="7 13" id="KW-0378">Hydrolase</keyword>
<feature type="active site" evidence="13">
    <location>
        <position position="152"/>
    </location>
</feature>
<keyword evidence="6 13" id="KW-0227">DNA damage</keyword>
<dbReference type="GO" id="GO:0000287">
    <property type="term" value="F:magnesium ion binding"/>
    <property type="evidence" value="ECO:0007669"/>
    <property type="project" value="UniProtKB-UniRule"/>
</dbReference>
<dbReference type="PROSITE" id="PS01321">
    <property type="entry name" value="RUVC"/>
    <property type="match status" value="1"/>
</dbReference>
<dbReference type="FunFam" id="3.30.420.10:FF:000002">
    <property type="entry name" value="Crossover junction endodeoxyribonuclease RuvC"/>
    <property type="match status" value="1"/>
</dbReference>
<comment type="caution">
    <text evidence="15">The sequence shown here is derived from an EMBL/GenBank/DDBJ whole genome shotgun (WGS) entry which is preliminary data.</text>
</comment>
<dbReference type="EC" id="3.1.21.10" evidence="13 14"/>
<organism evidence="15 16">
    <name type="scientific">Candidatus Staskawiczbacteria bacterium CG10_big_fil_rev_8_21_14_0_10_38_10</name>
    <dbReference type="NCBI Taxonomy" id="1974891"/>
    <lineage>
        <taxon>Bacteria</taxon>
        <taxon>Candidatus Staskawicziibacteriota</taxon>
    </lineage>
</organism>
<keyword evidence="3 13" id="KW-0540">Nuclease</keyword>
<dbReference type="GO" id="GO:0006281">
    <property type="term" value="P:DNA repair"/>
    <property type="evidence" value="ECO:0007669"/>
    <property type="project" value="UniProtKB-UniRule"/>
</dbReference>
<dbReference type="PRINTS" id="PR00696">
    <property type="entry name" value="RSOLVASERUVC"/>
</dbReference>
<reference evidence="16" key="1">
    <citation type="submission" date="2017-09" db="EMBL/GenBank/DDBJ databases">
        <title>Depth-based differentiation of microbial function through sediment-hosted aquifers and enrichment of novel symbionts in the deep terrestrial subsurface.</title>
        <authorList>
            <person name="Probst A.J."/>
            <person name="Ladd B."/>
            <person name="Jarett J.K."/>
            <person name="Geller-Mcgrath D.E."/>
            <person name="Sieber C.M.K."/>
            <person name="Emerson J.B."/>
            <person name="Anantharaman K."/>
            <person name="Thomas B.C."/>
            <person name="Malmstrom R."/>
            <person name="Stieglmeier M."/>
            <person name="Klingl A."/>
            <person name="Woyke T."/>
            <person name="Ryan C.M."/>
            <person name="Banfield J.F."/>
        </authorList>
    </citation>
    <scope>NUCLEOTIDE SEQUENCE [LARGE SCALE GENOMIC DNA]</scope>
</reference>
<dbReference type="CDD" id="cd16962">
    <property type="entry name" value="RuvC"/>
    <property type="match status" value="1"/>
</dbReference>
<dbReference type="SUPFAM" id="SSF53098">
    <property type="entry name" value="Ribonuclease H-like"/>
    <property type="match status" value="1"/>
</dbReference>
<evidence type="ECO:0000256" key="2">
    <source>
        <dbReference type="ARBA" id="ARBA00022490"/>
    </source>
</evidence>
<evidence type="ECO:0000256" key="12">
    <source>
        <dbReference type="ARBA" id="ARBA00029354"/>
    </source>
</evidence>
<evidence type="ECO:0000256" key="9">
    <source>
        <dbReference type="ARBA" id="ARBA00023125"/>
    </source>
</evidence>
<protein>
    <recommendedName>
        <fullName evidence="13 14">Crossover junction endodeoxyribonuclease RuvC</fullName>
        <ecNumber evidence="13 14">3.1.21.10</ecNumber>
    </recommendedName>
    <alternativeName>
        <fullName evidence="13">Holliday junction nuclease RuvC</fullName>
    </alternativeName>
    <alternativeName>
        <fullName evidence="13">Holliday junction resolvase RuvC</fullName>
    </alternativeName>
</protein>
<evidence type="ECO:0000313" key="15">
    <source>
        <dbReference type="EMBL" id="PJE69491.1"/>
    </source>
</evidence>
<dbReference type="InterPro" id="IPR020563">
    <property type="entry name" value="X-over_junc_endoDNase_Mg_BS"/>
</dbReference>
<keyword evidence="5 13" id="KW-0255">Endonuclease</keyword>
<dbReference type="InterPro" id="IPR002176">
    <property type="entry name" value="X-over_junc_endoDNase_RuvC"/>
</dbReference>
<dbReference type="Gene3D" id="3.30.420.10">
    <property type="entry name" value="Ribonuclease H-like superfamily/Ribonuclease H"/>
    <property type="match status" value="1"/>
</dbReference>
<dbReference type="GO" id="GO:0006310">
    <property type="term" value="P:DNA recombination"/>
    <property type="evidence" value="ECO:0007669"/>
    <property type="project" value="UniProtKB-UniRule"/>
</dbReference>
<dbReference type="PANTHER" id="PTHR30194:SF3">
    <property type="entry name" value="CROSSOVER JUNCTION ENDODEOXYRIBONUCLEASE RUVC"/>
    <property type="match status" value="1"/>
</dbReference>
<evidence type="ECO:0000313" key="16">
    <source>
        <dbReference type="Proteomes" id="UP000236946"/>
    </source>
</evidence>
<evidence type="ECO:0000256" key="14">
    <source>
        <dbReference type="NCBIfam" id="TIGR00228"/>
    </source>
</evidence>
<comment type="subcellular location">
    <subcellularLocation>
        <location evidence="13">Cytoplasm</location>
    </subcellularLocation>
</comment>
<dbReference type="EMBL" id="PFEN01000032">
    <property type="protein sequence ID" value="PJE69491.1"/>
    <property type="molecule type" value="Genomic_DNA"/>
</dbReference>
<evidence type="ECO:0000256" key="3">
    <source>
        <dbReference type="ARBA" id="ARBA00022722"/>
    </source>
</evidence>
<accession>A0A2H9T165</accession>
<dbReference type="NCBIfam" id="NF000711">
    <property type="entry name" value="PRK00039.2-1"/>
    <property type="match status" value="1"/>
</dbReference>
<evidence type="ECO:0000256" key="6">
    <source>
        <dbReference type="ARBA" id="ARBA00022763"/>
    </source>
</evidence>
<sequence>MIILGIDPGTATTGYGVIKSLSREGCHQKGKKNQNPLKCLGFGCIKTDSKLATGERLKRIHNELNKLIREYKPDIIYVENVYFFKNLKTAMPVSQAKGVILFTAAKKKIPTYEVAPLEVKMSIVGYGRAEKKQIQKMVENLLKLNTPLKSDDAADALGIAICGAFKESFKRRLDKQKFTKL</sequence>
<feature type="active site" evidence="13">
    <location>
        <position position="79"/>
    </location>
</feature>
<dbReference type="Pfam" id="PF02075">
    <property type="entry name" value="RuvC"/>
    <property type="match status" value="1"/>
</dbReference>
<proteinExistence type="inferred from homology"/>
<feature type="active site" evidence="13">
    <location>
        <position position="7"/>
    </location>
</feature>
<dbReference type="NCBIfam" id="TIGR00228">
    <property type="entry name" value="ruvC"/>
    <property type="match status" value="1"/>
</dbReference>
<evidence type="ECO:0000256" key="1">
    <source>
        <dbReference type="ARBA" id="ARBA00009518"/>
    </source>
</evidence>
<keyword evidence="8 13" id="KW-0460">Magnesium</keyword>
<comment type="similarity">
    <text evidence="1 13">Belongs to the RuvC family.</text>
</comment>
<evidence type="ECO:0000256" key="10">
    <source>
        <dbReference type="ARBA" id="ARBA00023172"/>
    </source>
</evidence>
<name>A0A2H9T165_9BACT</name>
<feature type="binding site" evidence="13">
    <location>
        <position position="79"/>
    </location>
    <ligand>
        <name>Mg(2+)</name>
        <dbReference type="ChEBI" id="CHEBI:18420"/>
        <label>2</label>
    </ligand>
</feature>
<dbReference type="AlphaFoldDB" id="A0A2H9T165"/>
<evidence type="ECO:0000256" key="11">
    <source>
        <dbReference type="ARBA" id="ARBA00023204"/>
    </source>
</evidence>
<comment type="function">
    <text evidence="13">The RuvA-RuvB-RuvC complex processes Holliday junction (HJ) DNA during genetic recombination and DNA repair. Endonuclease that resolves HJ intermediates. Cleaves cruciform DNA by making single-stranded nicks across the HJ at symmetrical positions within the homologous arms, yielding a 5'-phosphate and a 3'-hydroxyl group; requires a central core of homology in the junction. The consensus cleavage sequence is 5'-(A/T)TT(C/G)-3'. Cleavage occurs on the 3'-side of the TT dinucleotide at the point of strand exchange. HJ branch migration catalyzed by RuvA-RuvB allows RuvC to scan DNA until it finds its consensus sequence, where it cleaves and resolves the cruciform DNA.</text>
</comment>
<dbReference type="GO" id="GO:0003677">
    <property type="term" value="F:DNA binding"/>
    <property type="evidence" value="ECO:0007669"/>
    <property type="project" value="UniProtKB-KW"/>
</dbReference>
<keyword evidence="10 13" id="KW-0233">DNA recombination</keyword>
<keyword evidence="11 13" id="KW-0234">DNA repair</keyword>
<evidence type="ECO:0000256" key="4">
    <source>
        <dbReference type="ARBA" id="ARBA00022723"/>
    </source>
</evidence>
<dbReference type="PANTHER" id="PTHR30194">
    <property type="entry name" value="CROSSOVER JUNCTION ENDODEOXYRIBONUCLEASE RUVC"/>
    <property type="match status" value="1"/>
</dbReference>
<feature type="binding site" evidence="13">
    <location>
        <position position="152"/>
    </location>
    <ligand>
        <name>Mg(2+)</name>
        <dbReference type="ChEBI" id="CHEBI:18420"/>
        <label>1</label>
    </ligand>
</feature>
<dbReference type="HAMAP" id="MF_00034">
    <property type="entry name" value="RuvC"/>
    <property type="match status" value="1"/>
</dbReference>
<comment type="catalytic activity">
    <reaction evidence="12 13">
        <text>Endonucleolytic cleavage at a junction such as a reciprocal single-stranded crossover between two homologous DNA duplexes (Holliday junction).</text>
        <dbReference type="EC" id="3.1.21.10"/>
    </reaction>
</comment>
<dbReference type="InterPro" id="IPR036397">
    <property type="entry name" value="RNaseH_sf"/>
</dbReference>
<evidence type="ECO:0000256" key="5">
    <source>
        <dbReference type="ARBA" id="ARBA00022759"/>
    </source>
</evidence>
<evidence type="ECO:0000256" key="7">
    <source>
        <dbReference type="ARBA" id="ARBA00022801"/>
    </source>
</evidence>
<feature type="binding site" evidence="13">
    <location>
        <position position="7"/>
    </location>
    <ligand>
        <name>Mg(2+)</name>
        <dbReference type="ChEBI" id="CHEBI:18420"/>
        <label>1</label>
    </ligand>
</feature>
<dbReference type="Proteomes" id="UP000236946">
    <property type="component" value="Unassembled WGS sequence"/>
</dbReference>
<gene>
    <name evidence="13" type="primary">ruvC</name>
    <name evidence="15" type="ORF">COU98_01760</name>
</gene>
<keyword evidence="2 13" id="KW-0963">Cytoplasm</keyword>
<dbReference type="GO" id="GO:0048476">
    <property type="term" value="C:Holliday junction resolvase complex"/>
    <property type="evidence" value="ECO:0007669"/>
    <property type="project" value="UniProtKB-UniRule"/>
</dbReference>